<dbReference type="PANTHER" id="PTHR45651:SF115">
    <property type="entry name" value="CYCLIC NUCLEOTIDE-GATED ION CHANNEL 7-RELATED"/>
    <property type="match status" value="1"/>
</dbReference>
<dbReference type="GO" id="GO:0030552">
    <property type="term" value="F:cAMP binding"/>
    <property type="evidence" value="ECO:0007669"/>
    <property type="project" value="UniProtKB-KW"/>
</dbReference>
<protein>
    <recommendedName>
        <fullName evidence="20">Cyclic nucleotide-binding domain-containing protein</fullName>
    </recommendedName>
</protein>
<evidence type="ECO:0000256" key="7">
    <source>
        <dbReference type="ARBA" id="ARBA00022566"/>
    </source>
</evidence>
<dbReference type="Gene3D" id="1.10.287.70">
    <property type="match status" value="1"/>
</dbReference>
<name>A0AAU9RCG6_THLAR</name>
<evidence type="ECO:0000256" key="18">
    <source>
        <dbReference type="SAM" id="MobiDB-lite"/>
    </source>
</evidence>
<evidence type="ECO:0000256" key="3">
    <source>
        <dbReference type="ARBA" id="ARBA00010486"/>
    </source>
</evidence>
<dbReference type="GO" id="GO:0015095">
    <property type="term" value="F:magnesium ion transmembrane transporter activity"/>
    <property type="evidence" value="ECO:0007669"/>
    <property type="project" value="UniProtKB-ARBA"/>
</dbReference>
<gene>
    <name evidence="21" type="ORF">TAV2_LOCUS3953</name>
</gene>
<keyword evidence="15" id="KW-1071">Ligand-gated ion channel</keyword>
<evidence type="ECO:0000256" key="4">
    <source>
        <dbReference type="ARBA" id="ARBA00022448"/>
    </source>
</evidence>
<dbReference type="Proteomes" id="UP000836841">
    <property type="component" value="Chromosome 1"/>
</dbReference>
<dbReference type="SMART" id="SM00100">
    <property type="entry name" value="cNMP"/>
    <property type="match status" value="1"/>
</dbReference>
<dbReference type="PANTHER" id="PTHR45651">
    <property type="entry name" value="CYCLIC NUCLEOTIDE-GATED ION CHANNEL 15-RELATED-RELATED"/>
    <property type="match status" value="1"/>
</dbReference>
<dbReference type="InterPro" id="IPR000595">
    <property type="entry name" value="cNMP-bd_dom"/>
</dbReference>
<evidence type="ECO:0000256" key="6">
    <source>
        <dbReference type="ARBA" id="ARBA00022535"/>
    </source>
</evidence>
<dbReference type="SUPFAM" id="SSF81324">
    <property type="entry name" value="Voltage-gated potassium channels"/>
    <property type="match status" value="1"/>
</dbReference>
<evidence type="ECO:0000256" key="17">
    <source>
        <dbReference type="SAM" id="Coils"/>
    </source>
</evidence>
<dbReference type="Pfam" id="PF00520">
    <property type="entry name" value="Ion_trans"/>
    <property type="match status" value="1"/>
</dbReference>
<keyword evidence="7" id="KW-0116">cAMP-binding</keyword>
<evidence type="ECO:0000256" key="15">
    <source>
        <dbReference type="ARBA" id="ARBA00023286"/>
    </source>
</evidence>
<dbReference type="FunFam" id="1.10.287.630:FF:000003">
    <property type="entry name" value="Cyclic nucleotide-gated ion channel 1"/>
    <property type="match status" value="1"/>
</dbReference>
<dbReference type="Gene3D" id="1.10.287.630">
    <property type="entry name" value="Helix hairpin bin"/>
    <property type="match status" value="1"/>
</dbReference>
<dbReference type="CDD" id="cd00038">
    <property type="entry name" value="CAP_ED"/>
    <property type="match status" value="1"/>
</dbReference>
<proteinExistence type="inferred from homology"/>
<keyword evidence="10 19" id="KW-1133">Transmembrane helix</keyword>
<evidence type="ECO:0000313" key="22">
    <source>
        <dbReference type="Proteomes" id="UP000836841"/>
    </source>
</evidence>
<feature type="region of interest" description="Disordered" evidence="18">
    <location>
        <begin position="1096"/>
        <end position="1120"/>
    </location>
</feature>
<comment type="similarity">
    <text evidence="2">Belongs to the CorA metal ion transporter (MIT) (TC 1.A.35.5) family.</text>
</comment>
<keyword evidence="8 19" id="KW-0812">Transmembrane</keyword>
<keyword evidence="11" id="KW-0142">cGMP-binding</keyword>
<evidence type="ECO:0000259" key="20">
    <source>
        <dbReference type="PROSITE" id="PS50042"/>
    </source>
</evidence>
<dbReference type="SUPFAM" id="SSF51206">
    <property type="entry name" value="cAMP-binding domain-like"/>
    <property type="match status" value="2"/>
</dbReference>
<evidence type="ECO:0000256" key="5">
    <source>
        <dbReference type="ARBA" id="ARBA00022475"/>
    </source>
</evidence>
<accession>A0AAU9RCG6</accession>
<feature type="compositionally biased region" description="Acidic residues" evidence="18">
    <location>
        <begin position="1048"/>
        <end position="1063"/>
    </location>
</feature>
<dbReference type="GO" id="GO:0005516">
    <property type="term" value="F:calmodulin binding"/>
    <property type="evidence" value="ECO:0007669"/>
    <property type="project" value="UniProtKB-KW"/>
</dbReference>
<evidence type="ECO:0000256" key="10">
    <source>
        <dbReference type="ARBA" id="ARBA00022989"/>
    </source>
</evidence>
<dbReference type="FunFam" id="2.60.120.10:FF:000024">
    <property type="entry name" value="Cyclic nucleotide-gated ion channel 1"/>
    <property type="match status" value="1"/>
</dbReference>
<dbReference type="Gene3D" id="2.40.128.330">
    <property type="match status" value="1"/>
</dbReference>
<feature type="compositionally biased region" description="Low complexity" evidence="18">
    <location>
        <begin position="287"/>
        <end position="299"/>
    </location>
</feature>
<dbReference type="Pfam" id="PF00027">
    <property type="entry name" value="cNMP_binding"/>
    <property type="match status" value="1"/>
</dbReference>
<keyword evidence="11" id="KW-0547">Nucleotide-binding</keyword>
<evidence type="ECO:0000256" key="16">
    <source>
        <dbReference type="ARBA" id="ARBA00023303"/>
    </source>
</evidence>
<keyword evidence="12" id="KW-0406">Ion transport</keyword>
<dbReference type="CDD" id="cd12823">
    <property type="entry name" value="Mrs2_Mfm1p-like"/>
    <property type="match status" value="1"/>
</dbReference>
<feature type="region of interest" description="Disordered" evidence="18">
    <location>
        <begin position="1048"/>
        <end position="1071"/>
    </location>
</feature>
<feature type="domain" description="Cyclic nucleotide-binding" evidence="20">
    <location>
        <begin position="883"/>
        <end position="1013"/>
    </location>
</feature>
<keyword evidence="4" id="KW-0813">Transport</keyword>
<dbReference type="InterPro" id="IPR014710">
    <property type="entry name" value="RmlC-like_jellyroll"/>
</dbReference>
<evidence type="ECO:0000256" key="2">
    <source>
        <dbReference type="ARBA" id="ARBA00007535"/>
    </source>
</evidence>
<keyword evidence="16" id="KW-0407">Ion channel</keyword>
<dbReference type="GO" id="GO:0030553">
    <property type="term" value="F:cGMP binding"/>
    <property type="evidence" value="ECO:0007669"/>
    <property type="project" value="UniProtKB-KW"/>
</dbReference>
<dbReference type="AlphaFoldDB" id="A0AAU9RCG6"/>
<evidence type="ECO:0000256" key="14">
    <source>
        <dbReference type="ARBA" id="ARBA00023149"/>
    </source>
</evidence>
<feature type="transmembrane region" description="Helical" evidence="19">
    <location>
        <begin position="753"/>
        <end position="771"/>
    </location>
</feature>
<dbReference type="InterPro" id="IPR039204">
    <property type="entry name" value="MRS2-like"/>
</dbReference>
<keyword evidence="5" id="KW-1003">Cell membrane</keyword>
<dbReference type="Gene3D" id="2.60.120.10">
    <property type="entry name" value="Jelly Rolls"/>
    <property type="match status" value="1"/>
</dbReference>
<evidence type="ECO:0000256" key="19">
    <source>
        <dbReference type="SAM" id="Phobius"/>
    </source>
</evidence>
<comment type="similarity">
    <text evidence="3">Belongs to the cyclic nucleotide-gated cation channel (TC 1.A.1.5) family.</text>
</comment>
<sequence length="1120" mass="128011">MSELKERLLPPRPASAMNLRDTAVSRPSASGRTPLLGVDVLGLKKRGQGLRSWIRVDTSGNSQVMEVDKFTMMRRCDLPARDLRLLDPLFVYPSTILGREKAIVVNLEQIRCIITADEVLLLNSLDNYVLRYVVELQERLKTSGVGELWQQENAQLSRRRSRSFDNGFENSSPDYLPFEFRALEIALEAACTFLDSQASELEIEAYPLLDELTSKISTLNLERVRRLKSRLVALTRRVQKVRDEIEQLMDDDGDMAEMFLTEKKKRMEGSLYGDQSLLGYRSNDGQSVSAPVSPVSSPPDSRRLDKSLSIARSRHDSARSSEDVTENIEELEMLLEAYFVVIDSTLNKLTSLKEYIDDTEDFINIQLDNVRNQLIQFELLLTTATFVVAIFGVVAGIFGMNFEIDFFNQPDYRLDDIDSSASTATGMMMKTNCFGFNLKNRGGEKKRASKSFREGVKIGSEGLITIAVSVDPLFFYLPIVDNSGSSCIGIDTKLAVTTTTLRTILDVFYLTRMALQFRTAYIAPSSRVFGRGELVIDPAKIAERYLTRYFIVDFLAVLPLPQIAVWKFLHGSKGTDVLPTKTALLNIVITQYIPRFVRFIPLTSELKKTAGAFAEGAWAGAAYYLLWYMLASHITGAFWYMLSVERNDTCWRFACQVQPDPRLCVRTLYCGSKFVSSGETEWIKSVPELLKSNCSAKSDDSKFNYGIYGQAISSGIVSSTTFFSKFCYCLWWGLQNLSTLGQGLQTSTFPGEVLFSIAIAIAGLLLFALLIGNMQTYLQSLTVRLEEMRIKRRDSEQWMHHRSLPQNLRERVRRYDQYKWLETRGVDEENIVQSLPKDLRRDIKRHLCLNLVRRVSFQNQNAKNCFRFYEELKLCVLFLQVPLFANMDERLLDAICERLKPSLYTESTYIVREGDPVNEMLFIIRGRLESVTTDGGRSGFFNRGLLKEGDFCGEELLTWALDPKAGSNLPSSTRTVKALTEVEAFALEAEELKFVASQFRRLHSRQVQQTFRFYSQQWRTWASCFIQAAWRRHSRRKNAELRRIEEEDEMGYEDEYDDHEEQDERPMVFTRTESSSRLRSTIFASRFAAKALKGHRLRSSESSRSLMNLQKPSEPDFDAE</sequence>
<dbReference type="GO" id="GO:0005216">
    <property type="term" value="F:monoatomic ion channel activity"/>
    <property type="evidence" value="ECO:0007669"/>
    <property type="project" value="InterPro"/>
</dbReference>
<evidence type="ECO:0000256" key="12">
    <source>
        <dbReference type="ARBA" id="ARBA00023065"/>
    </source>
</evidence>
<dbReference type="EMBL" id="OU466857">
    <property type="protein sequence ID" value="CAH2037425.1"/>
    <property type="molecule type" value="Genomic_DNA"/>
</dbReference>
<feature type="coiled-coil region" evidence="17">
    <location>
        <begin position="224"/>
        <end position="251"/>
    </location>
</feature>
<dbReference type="FunFam" id="2.40.128.330:FF:000001">
    <property type="entry name" value="Magnesium transporter MRS2-1"/>
    <property type="match status" value="1"/>
</dbReference>
<evidence type="ECO:0000256" key="1">
    <source>
        <dbReference type="ARBA" id="ARBA00004651"/>
    </source>
</evidence>
<keyword evidence="14" id="KW-0114">cAMP</keyword>
<evidence type="ECO:0000256" key="9">
    <source>
        <dbReference type="ARBA" id="ARBA00022860"/>
    </source>
</evidence>
<reference evidence="21 22" key="1">
    <citation type="submission" date="2022-03" db="EMBL/GenBank/DDBJ databases">
        <authorList>
            <person name="Nunn A."/>
            <person name="Chopra R."/>
            <person name="Nunn A."/>
            <person name="Contreras Garrido A."/>
        </authorList>
    </citation>
    <scope>NUCLEOTIDE SEQUENCE [LARGE SCALE GENOMIC DNA]</scope>
</reference>
<keyword evidence="17" id="KW-0175">Coiled coil</keyword>
<feature type="transmembrane region" description="Helical" evidence="19">
    <location>
        <begin position="621"/>
        <end position="642"/>
    </location>
</feature>
<keyword evidence="13 19" id="KW-0472">Membrane</keyword>
<keyword evidence="9" id="KW-0112">Calmodulin-binding</keyword>
<evidence type="ECO:0000256" key="11">
    <source>
        <dbReference type="ARBA" id="ARBA00022992"/>
    </source>
</evidence>
<feature type="transmembrane region" description="Helical" evidence="19">
    <location>
        <begin position="379"/>
        <end position="400"/>
    </location>
</feature>
<keyword evidence="6" id="KW-0140">cGMP</keyword>
<dbReference type="InterPro" id="IPR005821">
    <property type="entry name" value="Ion_trans_dom"/>
</dbReference>
<keyword evidence="22" id="KW-1185">Reference proteome</keyword>
<feature type="transmembrane region" description="Helical" evidence="19">
    <location>
        <begin position="549"/>
        <end position="569"/>
    </location>
</feature>
<comment type="subcellular location">
    <subcellularLocation>
        <location evidence="1">Cell membrane</location>
        <topology evidence="1">Multi-pass membrane protein</topology>
    </subcellularLocation>
</comment>
<feature type="region of interest" description="Disordered" evidence="18">
    <location>
        <begin position="282"/>
        <end position="304"/>
    </location>
</feature>
<dbReference type="Gene3D" id="1.20.58.340">
    <property type="entry name" value="Magnesium transport protein CorA, transmembrane region"/>
    <property type="match status" value="1"/>
</dbReference>
<feature type="transmembrane region" description="Helical" evidence="19">
    <location>
        <begin position="711"/>
        <end position="733"/>
    </location>
</feature>
<evidence type="ECO:0000256" key="13">
    <source>
        <dbReference type="ARBA" id="ARBA00023136"/>
    </source>
</evidence>
<dbReference type="Pfam" id="PF22099">
    <property type="entry name" value="MRS2-like"/>
    <property type="match status" value="2"/>
</dbReference>
<organism evidence="21 22">
    <name type="scientific">Thlaspi arvense</name>
    <name type="common">Field penny-cress</name>
    <dbReference type="NCBI Taxonomy" id="13288"/>
    <lineage>
        <taxon>Eukaryota</taxon>
        <taxon>Viridiplantae</taxon>
        <taxon>Streptophyta</taxon>
        <taxon>Embryophyta</taxon>
        <taxon>Tracheophyta</taxon>
        <taxon>Spermatophyta</taxon>
        <taxon>Magnoliopsida</taxon>
        <taxon>eudicotyledons</taxon>
        <taxon>Gunneridae</taxon>
        <taxon>Pentapetalae</taxon>
        <taxon>rosids</taxon>
        <taxon>malvids</taxon>
        <taxon>Brassicales</taxon>
        <taxon>Brassicaceae</taxon>
        <taxon>Thlaspideae</taxon>
        <taxon>Thlaspi</taxon>
    </lineage>
</organism>
<dbReference type="GO" id="GO:0005886">
    <property type="term" value="C:plasma membrane"/>
    <property type="evidence" value="ECO:0007669"/>
    <property type="project" value="UniProtKB-SubCell"/>
</dbReference>
<evidence type="ECO:0000256" key="8">
    <source>
        <dbReference type="ARBA" id="ARBA00022692"/>
    </source>
</evidence>
<evidence type="ECO:0000313" key="21">
    <source>
        <dbReference type="EMBL" id="CAH2037425.1"/>
    </source>
</evidence>
<dbReference type="PROSITE" id="PS50042">
    <property type="entry name" value="CNMP_BINDING_3"/>
    <property type="match status" value="1"/>
</dbReference>
<dbReference type="InterPro" id="IPR018490">
    <property type="entry name" value="cNMP-bd_dom_sf"/>
</dbReference>